<proteinExistence type="predicted"/>
<dbReference type="STRING" id="48709.A0A1D2NGL2"/>
<protein>
    <submittedName>
        <fullName evidence="2">ABC transporter G family member 23</fullName>
    </submittedName>
</protein>
<sequence>MIMAYWEVQEIWLGERCNQNHVYLHNFAGCGKTTLLSSIVGLRNWDSGDIFVFGSRPGTKGTGMLGRRLGFMPQEIALYDQLSIKEMIEYYGRLYNMADKDVADQLLFIVDFLKLPSKFRLIKDLSGGEQRRVSISLTLLHSPELLILDEPVSLIDSFNLE</sequence>
<dbReference type="OMA" id="MIMAYWE"/>
<evidence type="ECO:0000313" key="3">
    <source>
        <dbReference type="Proteomes" id="UP000094527"/>
    </source>
</evidence>
<accession>A0A1D2NGL2</accession>
<dbReference type="GO" id="GO:0005524">
    <property type="term" value="F:ATP binding"/>
    <property type="evidence" value="ECO:0007669"/>
    <property type="project" value="InterPro"/>
</dbReference>
<dbReference type="SUPFAM" id="SSF52540">
    <property type="entry name" value="P-loop containing nucleoside triphosphate hydrolases"/>
    <property type="match status" value="1"/>
</dbReference>
<keyword evidence="3" id="KW-1185">Reference proteome</keyword>
<reference evidence="2 3" key="1">
    <citation type="journal article" date="2016" name="Genome Biol. Evol.">
        <title>Gene Family Evolution Reflects Adaptation to Soil Environmental Stressors in the Genome of the Collembolan Orchesella cincta.</title>
        <authorList>
            <person name="Faddeeva-Vakhrusheva A."/>
            <person name="Derks M.F."/>
            <person name="Anvar S.Y."/>
            <person name="Agamennone V."/>
            <person name="Suring W."/>
            <person name="Smit S."/>
            <person name="van Straalen N.M."/>
            <person name="Roelofs D."/>
        </authorList>
    </citation>
    <scope>NUCLEOTIDE SEQUENCE [LARGE SCALE GENOMIC DNA]</scope>
    <source>
        <tissue evidence="2">Mixed pool</tissue>
    </source>
</reference>
<evidence type="ECO:0000259" key="1">
    <source>
        <dbReference type="Pfam" id="PF00005"/>
    </source>
</evidence>
<dbReference type="OrthoDB" id="10255969at2759"/>
<dbReference type="Proteomes" id="UP000094527">
    <property type="component" value="Unassembled WGS sequence"/>
</dbReference>
<dbReference type="InterPro" id="IPR003439">
    <property type="entry name" value="ABC_transporter-like_ATP-bd"/>
</dbReference>
<dbReference type="AlphaFoldDB" id="A0A1D2NGL2"/>
<feature type="domain" description="ABC transporter" evidence="1">
    <location>
        <begin position="28"/>
        <end position="152"/>
    </location>
</feature>
<dbReference type="EMBL" id="LJIJ01000046">
    <property type="protein sequence ID" value="ODN04362.1"/>
    <property type="molecule type" value="Genomic_DNA"/>
</dbReference>
<dbReference type="PANTHER" id="PTHR43038:SF3">
    <property type="entry name" value="ABC TRANSPORTER G FAMILY MEMBER 20 ISOFORM X1"/>
    <property type="match status" value="1"/>
</dbReference>
<dbReference type="Pfam" id="PF00005">
    <property type="entry name" value="ABC_tran"/>
    <property type="match status" value="1"/>
</dbReference>
<name>A0A1D2NGL2_ORCCI</name>
<dbReference type="PANTHER" id="PTHR43038">
    <property type="entry name" value="ATP-BINDING CASSETTE, SUB-FAMILY H, MEMBER 1"/>
    <property type="match status" value="1"/>
</dbReference>
<comment type="caution">
    <text evidence="2">The sequence shown here is derived from an EMBL/GenBank/DDBJ whole genome shotgun (WGS) entry which is preliminary data.</text>
</comment>
<dbReference type="GO" id="GO:0016887">
    <property type="term" value="F:ATP hydrolysis activity"/>
    <property type="evidence" value="ECO:0007669"/>
    <property type="project" value="InterPro"/>
</dbReference>
<gene>
    <name evidence="2" type="ORF">Ocin01_02304</name>
</gene>
<evidence type="ECO:0000313" key="2">
    <source>
        <dbReference type="EMBL" id="ODN04362.1"/>
    </source>
</evidence>
<dbReference type="Gene3D" id="3.40.50.300">
    <property type="entry name" value="P-loop containing nucleotide triphosphate hydrolases"/>
    <property type="match status" value="1"/>
</dbReference>
<dbReference type="InterPro" id="IPR027417">
    <property type="entry name" value="P-loop_NTPase"/>
</dbReference>
<organism evidence="2 3">
    <name type="scientific">Orchesella cincta</name>
    <name type="common">Springtail</name>
    <name type="synonym">Podura cincta</name>
    <dbReference type="NCBI Taxonomy" id="48709"/>
    <lineage>
        <taxon>Eukaryota</taxon>
        <taxon>Metazoa</taxon>
        <taxon>Ecdysozoa</taxon>
        <taxon>Arthropoda</taxon>
        <taxon>Hexapoda</taxon>
        <taxon>Collembola</taxon>
        <taxon>Entomobryomorpha</taxon>
        <taxon>Entomobryoidea</taxon>
        <taxon>Orchesellidae</taxon>
        <taxon>Orchesellinae</taxon>
        <taxon>Orchesella</taxon>
    </lineage>
</organism>